<keyword evidence="4" id="KW-1185">Reference proteome</keyword>
<feature type="domain" description="Xylose isomerase-like TIM barrel" evidence="2">
    <location>
        <begin position="53"/>
        <end position="277"/>
    </location>
</feature>
<evidence type="ECO:0000256" key="1">
    <source>
        <dbReference type="SAM" id="SignalP"/>
    </source>
</evidence>
<dbReference type="InterPro" id="IPR050312">
    <property type="entry name" value="IolE/XylAMocC-like"/>
</dbReference>
<dbReference type="PANTHER" id="PTHR12110:SF53">
    <property type="entry name" value="BLR5974 PROTEIN"/>
    <property type="match status" value="1"/>
</dbReference>
<dbReference type="Gene3D" id="3.20.20.150">
    <property type="entry name" value="Divalent-metal-dependent TIM barrel enzymes"/>
    <property type="match status" value="1"/>
</dbReference>
<dbReference type="EMBL" id="JBBUKT010000011">
    <property type="protein sequence ID" value="MEK7953376.1"/>
    <property type="molecule type" value="Genomic_DNA"/>
</dbReference>
<protein>
    <submittedName>
        <fullName evidence="3">TIM barrel protein</fullName>
    </submittedName>
</protein>
<dbReference type="SUPFAM" id="SSF51658">
    <property type="entry name" value="Xylose isomerase-like"/>
    <property type="match status" value="1"/>
</dbReference>
<dbReference type="RefSeq" id="WP_341407140.1">
    <property type="nucleotide sequence ID" value="NZ_JBBUKT010000011.1"/>
</dbReference>
<feature type="chain" id="PRO_5046788080" evidence="1">
    <location>
        <begin position="25"/>
        <end position="296"/>
    </location>
</feature>
<keyword evidence="1" id="KW-0732">Signal</keyword>
<reference evidence="3 4" key="1">
    <citation type="submission" date="2024-04" db="EMBL/GenBank/DDBJ databases">
        <title>Luteolibacter sp. isolated from soil.</title>
        <authorList>
            <person name="An J."/>
        </authorList>
    </citation>
    <scope>NUCLEOTIDE SEQUENCE [LARGE SCALE GENOMIC DNA]</scope>
    <source>
        <strain evidence="3 4">Y139</strain>
    </source>
</reference>
<gene>
    <name evidence="3" type="ORF">WKV53_22870</name>
</gene>
<accession>A0ABU9B0E1</accession>
<dbReference type="Pfam" id="PF01261">
    <property type="entry name" value="AP_endonuc_2"/>
    <property type="match status" value="1"/>
</dbReference>
<proteinExistence type="predicted"/>
<name>A0ABU9B0E1_9BACT</name>
<dbReference type="Proteomes" id="UP001371305">
    <property type="component" value="Unassembled WGS sequence"/>
</dbReference>
<evidence type="ECO:0000313" key="3">
    <source>
        <dbReference type="EMBL" id="MEK7953376.1"/>
    </source>
</evidence>
<dbReference type="InterPro" id="IPR013022">
    <property type="entry name" value="Xyl_isomerase-like_TIM-brl"/>
</dbReference>
<comment type="caution">
    <text evidence="3">The sequence shown here is derived from an EMBL/GenBank/DDBJ whole genome shotgun (WGS) entry which is preliminary data.</text>
</comment>
<evidence type="ECO:0000259" key="2">
    <source>
        <dbReference type="Pfam" id="PF01261"/>
    </source>
</evidence>
<dbReference type="InterPro" id="IPR036237">
    <property type="entry name" value="Xyl_isomerase-like_sf"/>
</dbReference>
<dbReference type="PANTHER" id="PTHR12110">
    <property type="entry name" value="HYDROXYPYRUVATE ISOMERASE"/>
    <property type="match status" value="1"/>
</dbReference>
<organism evidence="3 4">
    <name type="scientific">Luteolibacter soli</name>
    <dbReference type="NCBI Taxonomy" id="3135280"/>
    <lineage>
        <taxon>Bacteria</taxon>
        <taxon>Pseudomonadati</taxon>
        <taxon>Verrucomicrobiota</taxon>
        <taxon>Verrucomicrobiia</taxon>
        <taxon>Verrucomicrobiales</taxon>
        <taxon>Verrucomicrobiaceae</taxon>
        <taxon>Luteolibacter</taxon>
    </lineage>
</organism>
<evidence type="ECO:0000313" key="4">
    <source>
        <dbReference type="Proteomes" id="UP001371305"/>
    </source>
</evidence>
<feature type="signal peptide" evidence="1">
    <location>
        <begin position="1"/>
        <end position="24"/>
    </location>
</feature>
<sequence length="296" mass="32339">MHRRHFLESSALALAATGISPLMAAEAAPVAADRPLAVFTKMLEKVPADELAEKVAALGVTGIEAPIRAGGHIEPKDVPDKLPAFAEAFKKRGLEIVILSSDVDQASDEHAKVLRTAASLGIKRYRLKHYNYDLKKPIAPQLADIRAKLIDIAAMNKELGVQGQYQNHRGNNYVGGPIWDMVWALDGIDPAQLGLAFDFAHATVEGGNAWELNLHRAAPHIVAFYFKDYRLDGREWNPCPLGEGSVNPKSAALVRQLLPATTPISVHIEYISGKDQAARMFEAMKNDVATLKKWLA</sequence>